<keyword evidence="6" id="KW-1185">Reference proteome</keyword>
<comment type="caution">
    <text evidence="5">The sequence shown here is derived from an EMBL/GenBank/DDBJ whole genome shotgun (WGS) entry which is preliminary data.</text>
</comment>
<gene>
    <name evidence="5" type="ORF">SAMN02745164_01078</name>
</gene>
<organism evidence="5 6">
    <name type="scientific">Marinitoga hydrogenitolerans (strain DSM 16785 / JCM 12826 / AT1271)</name>
    <dbReference type="NCBI Taxonomy" id="1122195"/>
    <lineage>
        <taxon>Bacteria</taxon>
        <taxon>Thermotogati</taxon>
        <taxon>Thermotogota</taxon>
        <taxon>Thermotogae</taxon>
        <taxon>Petrotogales</taxon>
        <taxon>Petrotogaceae</taxon>
        <taxon>Marinitoga</taxon>
    </lineage>
</organism>
<dbReference type="PANTHER" id="PTHR30511">
    <property type="entry name" value="ALANINE RACEMASE"/>
    <property type="match status" value="1"/>
</dbReference>
<dbReference type="SUPFAM" id="SSF51419">
    <property type="entry name" value="PLP-binding barrel"/>
    <property type="match status" value="1"/>
</dbReference>
<dbReference type="AlphaFoldDB" id="A0A1M4W410"/>
<name>A0A1M4W410_MARH1</name>
<evidence type="ECO:0000313" key="6">
    <source>
        <dbReference type="Proteomes" id="UP000184334"/>
    </source>
</evidence>
<comment type="cofactor">
    <cofactor evidence="1">
        <name>pyridoxal 5'-phosphate</name>
        <dbReference type="ChEBI" id="CHEBI:597326"/>
    </cofactor>
</comment>
<dbReference type="InterPro" id="IPR001608">
    <property type="entry name" value="Ala_racemase_N"/>
</dbReference>
<evidence type="ECO:0000256" key="2">
    <source>
        <dbReference type="ARBA" id="ARBA00022898"/>
    </source>
</evidence>
<evidence type="ECO:0000256" key="1">
    <source>
        <dbReference type="ARBA" id="ARBA00001933"/>
    </source>
</evidence>
<dbReference type="STRING" id="1122195.SAMN02745164_01078"/>
<dbReference type="GO" id="GO:0008784">
    <property type="term" value="F:alanine racemase activity"/>
    <property type="evidence" value="ECO:0007669"/>
    <property type="project" value="TreeGrafter"/>
</dbReference>
<evidence type="ECO:0000256" key="3">
    <source>
        <dbReference type="ARBA" id="ARBA00023235"/>
    </source>
</evidence>
<dbReference type="InterPro" id="IPR029066">
    <property type="entry name" value="PLP-binding_barrel"/>
</dbReference>
<dbReference type="InterPro" id="IPR000821">
    <property type="entry name" value="Ala_racemase"/>
</dbReference>
<dbReference type="RefSeq" id="WP_159429497.1">
    <property type="nucleotide sequence ID" value="NZ_FQUI01000014.1"/>
</dbReference>
<dbReference type="Proteomes" id="UP000184334">
    <property type="component" value="Unassembled WGS sequence"/>
</dbReference>
<proteinExistence type="predicted"/>
<reference evidence="5" key="1">
    <citation type="submission" date="2016-11" db="EMBL/GenBank/DDBJ databases">
        <authorList>
            <person name="Varghese N."/>
            <person name="Submissions S."/>
        </authorList>
    </citation>
    <scope>NUCLEOTIDE SEQUENCE [LARGE SCALE GENOMIC DNA]</scope>
    <source>
        <strain evidence="5">DSM 16785</strain>
    </source>
</reference>
<accession>A0A1M4W410</accession>
<keyword evidence="2" id="KW-0663">Pyridoxal phosphate</keyword>
<dbReference type="GO" id="GO:0030170">
    <property type="term" value="F:pyridoxal phosphate binding"/>
    <property type="evidence" value="ECO:0007669"/>
    <property type="project" value="TreeGrafter"/>
</dbReference>
<feature type="domain" description="Alanine racemase N-terminal" evidence="4">
    <location>
        <begin position="2"/>
        <end position="216"/>
    </location>
</feature>
<sequence length="329" mass="37916">MKKIRENTIRVIEKCKEKNIKVAAVTKVFAGDFKIIENIINCGIDILADSRLLNLKKFNTFSVEKMLIRIPMKSEIENVVKYTNISLVSELETIKEINEYANNYNKVYDIILMIDIGDLREGVYFENYDELYFYVKEILKMKNINLRGLGTNFSCFGGVIPTEDKFNTLINIKYKLEKDFNIEIKEISGGSSGTLSLFEKINIPKEINQLRCGASIALGIGLNDMPFDYLHQDTCEFVTEFVEIKNKTFKGVTKKIGICVINIPELKKEYLVPLDKKVKIIDINDDYIVLDITNSENRLNLNDPVKFNLSYGGLLFMMNSPYIKKHYIE</sequence>
<evidence type="ECO:0000313" key="5">
    <source>
        <dbReference type="EMBL" id="SHE75949.1"/>
    </source>
</evidence>
<dbReference type="PANTHER" id="PTHR30511:SF3">
    <property type="entry name" value="LYSINE RACEMASE"/>
    <property type="match status" value="1"/>
</dbReference>
<keyword evidence="3" id="KW-0413">Isomerase</keyword>
<dbReference type="Gene3D" id="3.20.20.10">
    <property type="entry name" value="Alanine racemase"/>
    <property type="match status" value="1"/>
</dbReference>
<dbReference type="EMBL" id="FQUI01000014">
    <property type="protein sequence ID" value="SHE75949.1"/>
    <property type="molecule type" value="Genomic_DNA"/>
</dbReference>
<evidence type="ECO:0000259" key="4">
    <source>
        <dbReference type="Pfam" id="PF01168"/>
    </source>
</evidence>
<protein>
    <submittedName>
        <fullName evidence="5">Predicted amino acid racemase</fullName>
    </submittedName>
</protein>
<dbReference type="OrthoDB" id="504078at2"/>
<dbReference type="GO" id="GO:0005829">
    <property type="term" value="C:cytosol"/>
    <property type="evidence" value="ECO:0007669"/>
    <property type="project" value="TreeGrafter"/>
</dbReference>
<dbReference type="Pfam" id="PF01168">
    <property type="entry name" value="Ala_racemase_N"/>
    <property type="match status" value="1"/>
</dbReference>